<feature type="region of interest" description="Disordered" evidence="1">
    <location>
        <begin position="109"/>
        <end position="130"/>
    </location>
</feature>
<gene>
    <name evidence="3" type="ORF">MM415A00659_0017</name>
    <name evidence="2" type="ORF">MM415B00962_0004</name>
</gene>
<evidence type="ECO:0000313" key="3">
    <source>
        <dbReference type="EMBL" id="QJA80785.1"/>
    </source>
</evidence>
<dbReference type="EMBL" id="MT142435">
    <property type="protein sequence ID" value="QJA80785.1"/>
    <property type="molecule type" value="Genomic_DNA"/>
</dbReference>
<feature type="compositionally biased region" description="Basic and acidic residues" evidence="1">
    <location>
        <begin position="121"/>
        <end position="130"/>
    </location>
</feature>
<reference evidence="3" key="1">
    <citation type="submission" date="2020-03" db="EMBL/GenBank/DDBJ databases">
        <title>The deep terrestrial virosphere.</title>
        <authorList>
            <person name="Holmfeldt K."/>
            <person name="Nilsson E."/>
            <person name="Simone D."/>
            <person name="Lopez-Fernandez M."/>
            <person name="Wu X."/>
            <person name="de Brujin I."/>
            <person name="Lundin D."/>
            <person name="Andersson A."/>
            <person name="Bertilsson S."/>
            <person name="Dopson M."/>
        </authorList>
    </citation>
    <scope>NUCLEOTIDE SEQUENCE</scope>
    <source>
        <strain evidence="3">MM415A00659</strain>
        <strain evidence="2">MM415B00962</strain>
    </source>
</reference>
<evidence type="ECO:0000313" key="2">
    <source>
        <dbReference type="EMBL" id="QJA61309.1"/>
    </source>
</evidence>
<evidence type="ECO:0000256" key="1">
    <source>
        <dbReference type="SAM" id="MobiDB-lite"/>
    </source>
</evidence>
<dbReference type="AlphaFoldDB" id="A0A6M3KH87"/>
<dbReference type="EMBL" id="MT141437">
    <property type="protein sequence ID" value="QJA61309.1"/>
    <property type="molecule type" value="Genomic_DNA"/>
</dbReference>
<organism evidence="3">
    <name type="scientific">viral metagenome</name>
    <dbReference type="NCBI Taxonomy" id="1070528"/>
    <lineage>
        <taxon>unclassified sequences</taxon>
        <taxon>metagenomes</taxon>
        <taxon>organismal metagenomes</taxon>
    </lineage>
</organism>
<accession>A0A6M3KH87</accession>
<sequence>MIIPSTLKILGHEVFVIFNDRLELKTGLLGGFYGNTLEIELSPGLGESQMAETFMHELLEAVTFFLQLKDRGFEHDMLCQMSEMIFHIIRGNDLDFRKPNKIKELSTNAEVQEQAQEAEQEAEREKNVDG</sequence>
<name>A0A6M3KH87_9ZZZZ</name>
<proteinExistence type="predicted"/>
<protein>
    <submittedName>
        <fullName evidence="3">Uncharacterized protein</fullName>
    </submittedName>
</protein>